<keyword evidence="2" id="KW-1185">Reference proteome</keyword>
<dbReference type="Proteomes" id="UP000644756">
    <property type="component" value="Unassembled WGS sequence"/>
</dbReference>
<evidence type="ECO:0000313" key="2">
    <source>
        <dbReference type="Proteomes" id="UP000644756"/>
    </source>
</evidence>
<organism evidence="1 2">
    <name type="scientific">Paenibacillus abyssi</name>
    <dbReference type="NCBI Taxonomy" id="1340531"/>
    <lineage>
        <taxon>Bacteria</taxon>
        <taxon>Bacillati</taxon>
        <taxon>Bacillota</taxon>
        <taxon>Bacilli</taxon>
        <taxon>Bacillales</taxon>
        <taxon>Paenibacillaceae</taxon>
        <taxon>Paenibacillus</taxon>
    </lineage>
</organism>
<gene>
    <name evidence="1" type="ORF">GCM10010916_47180</name>
</gene>
<sequence>MQILQQLPKLKSYCPKPTDRVLTIYLNTEPDSTQQSAWKIRLKNGLKRLREYTEAEGIQEQVDQFDKLQPQVEKWVDEQRNDLKKGLILSACSSGELLFLDRVQIPVPNAFYWSEKPMLEDFEALLKQYPAMGIIQIGSENATVLDTCLGEILKETRYEWDIDQESWKEMRGLAHSNKQASSASHKDQFNKRLRVNRQRWLKDFCSILKSHERKNKWDEVVLTGETSLTSEMTKTLQPDSYRVLNKNLNGMPNPQVLKEVYSFV</sequence>
<dbReference type="RefSeq" id="WP_188533548.1">
    <property type="nucleotide sequence ID" value="NZ_BMGR01000022.1"/>
</dbReference>
<name>A0A917G6H7_9BACL</name>
<accession>A0A917G6H7</accession>
<reference evidence="1" key="1">
    <citation type="journal article" date="2014" name="Int. J. Syst. Evol. Microbiol.">
        <title>Complete genome sequence of Corynebacterium casei LMG S-19264T (=DSM 44701T), isolated from a smear-ripened cheese.</title>
        <authorList>
            <consortium name="US DOE Joint Genome Institute (JGI-PGF)"/>
            <person name="Walter F."/>
            <person name="Albersmeier A."/>
            <person name="Kalinowski J."/>
            <person name="Ruckert C."/>
        </authorList>
    </citation>
    <scope>NUCLEOTIDE SEQUENCE</scope>
    <source>
        <strain evidence="1">CGMCC 1.12987</strain>
    </source>
</reference>
<protein>
    <submittedName>
        <fullName evidence="1">Uncharacterized protein</fullName>
    </submittedName>
</protein>
<dbReference type="AlphaFoldDB" id="A0A917G6H7"/>
<dbReference type="InterPro" id="IPR040983">
    <property type="entry name" value="Bact_RF_family5"/>
</dbReference>
<dbReference type="Pfam" id="PF18846">
    <property type="entry name" value="baeRF_family5"/>
    <property type="match status" value="1"/>
</dbReference>
<comment type="caution">
    <text evidence="1">The sequence shown here is derived from an EMBL/GenBank/DDBJ whole genome shotgun (WGS) entry which is preliminary data.</text>
</comment>
<dbReference type="EMBL" id="BMGR01000022">
    <property type="protein sequence ID" value="GGG25294.1"/>
    <property type="molecule type" value="Genomic_DNA"/>
</dbReference>
<evidence type="ECO:0000313" key="1">
    <source>
        <dbReference type="EMBL" id="GGG25294.1"/>
    </source>
</evidence>
<proteinExistence type="predicted"/>
<reference evidence="1" key="2">
    <citation type="submission" date="2020-09" db="EMBL/GenBank/DDBJ databases">
        <authorList>
            <person name="Sun Q."/>
            <person name="Zhou Y."/>
        </authorList>
    </citation>
    <scope>NUCLEOTIDE SEQUENCE</scope>
    <source>
        <strain evidence="1">CGMCC 1.12987</strain>
    </source>
</reference>